<reference evidence="10" key="1">
    <citation type="journal article" date="2019" name="Int. J. Syst. Evol. Microbiol.">
        <title>The Global Catalogue of Microorganisms (GCM) 10K type strain sequencing project: providing services to taxonomists for standard genome sequencing and annotation.</title>
        <authorList>
            <consortium name="The Broad Institute Genomics Platform"/>
            <consortium name="The Broad Institute Genome Sequencing Center for Infectious Disease"/>
            <person name="Wu L."/>
            <person name="Ma J."/>
        </authorList>
    </citation>
    <scope>NUCLEOTIDE SEQUENCE [LARGE SCALE GENOMIC DNA]</scope>
    <source>
        <strain evidence="10">JCM 17805</strain>
    </source>
</reference>
<gene>
    <name evidence="9" type="primary">gdhA</name>
    <name evidence="9" type="ORF">GCM10023116_31540</name>
</gene>
<feature type="domain" description="Glutamate/phenylalanine/leucine/valine/L-tryptophan dehydrogenase C-terminal" evidence="8">
    <location>
        <begin position="209"/>
        <end position="451"/>
    </location>
</feature>
<dbReference type="PANTHER" id="PTHR43571">
    <property type="entry name" value="NADP-SPECIFIC GLUTAMATE DEHYDROGENASE 1-RELATED"/>
    <property type="match status" value="1"/>
</dbReference>
<dbReference type="SUPFAM" id="SSF51735">
    <property type="entry name" value="NAD(P)-binding Rossmann-fold domains"/>
    <property type="match status" value="1"/>
</dbReference>
<evidence type="ECO:0000256" key="2">
    <source>
        <dbReference type="ARBA" id="ARBA00006382"/>
    </source>
</evidence>
<dbReference type="NCBIfam" id="NF006929">
    <property type="entry name" value="PRK09414.1"/>
    <property type="match status" value="1"/>
</dbReference>
<evidence type="ECO:0000256" key="7">
    <source>
        <dbReference type="RuleBase" id="RU004417"/>
    </source>
</evidence>
<dbReference type="PIRSF" id="PIRSF000185">
    <property type="entry name" value="Glu_DH"/>
    <property type="match status" value="1"/>
</dbReference>
<dbReference type="Pfam" id="PF00208">
    <property type="entry name" value="ELFV_dehydrog"/>
    <property type="match status" value="1"/>
</dbReference>
<dbReference type="Gene3D" id="3.40.50.720">
    <property type="entry name" value="NAD(P)-binding Rossmann-like Domain"/>
    <property type="match status" value="1"/>
</dbReference>
<evidence type="ECO:0000313" key="9">
    <source>
        <dbReference type="EMBL" id="GAA4650871.1"/>
    </source>
</evidence>
<dbReference type="InterPro" id="IPR006096">
    <property type="entry name" value="Glu/Leu/Phe/Val/Trp_DH_C"/>
</dbReference>
<dbReference type="InterPro" id="IPR006097">
    <property type="entry name" value="Glu/Leu/Phe/Val/Trp_DH_dimer"/>
</dbReference>
<dbReference type="InterPro" id="IPR036291">
    <property type="entry name" value="NAD(P)-bd_dom_sf"/>
</dbReference>
<accession>A0ABP8V6F4</accession>
<evidence type="ECO:0000256" key="6">
    <source>
        <dbReference type="PIRNR" id="PIRNR000185"/>
    </source>
</evidence>
<comment type="similarity">
    <text evidence="2 6 7">Belongs to the Glu/Leu/Phe/Val dehydrogenases family.</text>
</comment>
<dbReference type="PANTHER" id="PTHR43571:SF1">
    <property type="entry name" value="NADP-SPECIFIC GLUTAMATE DEHYDROGENASE 1-RELATED"/>
    <property type="match status" value="1"/>
</dbReference>
<dbReference type="SMART" id="SM00839">
    <property type="entry name" value="ELFV_dehydrog"/>
    <property type="match status" value="1"/>
</dbReference>
<dbReference type="CDD" id="cd05313">
    <property type="entry name" value="NAD_bind_2_Glu_DH"/>
    <property type="match status" value="1"/>
</dbReference>
<dbReference type="Gene3D" id="3.40.50.10860">
    <property type="entry name" value="Leucine Dehydrogenase, chain A, domain 1"/>
    <property type="match status" value="1"/>
</dbReference>
<keyword evidence="4 6" id="KW-0560">Oxidoreductase</keyword>
<dbReference type="Pfam" id="PF02812">
    <property type="entry name" value="ELFV_dehydrog_N"/>
    <property type="match status" value="1"/>
</dbReference>
<proteinExistence type="inferred from homology"/>
<dbReference type="EMBL" id="BAABFL010000425">
    <property type="protein sequence ID" value="GAA4650871.1"/>
    <property type="molecule type" value="Genomic_DNA"/>
</dbReference>
<dbReference type="Proteomes" id="UP001500604">
    <property type="component" value="Unassembled WGS sequence"/>
</dbReference>
<dbReference type="PRINTS" id="PR00082">
    <property type="entry name" value="GLFDHDRGNASE"/>
</dbReference>
<dbReference type="RefSeq" id="WP_425559290.1">
    <property type="nucleotide sequence ID" value="NZ_BAABFL010000425.1"/>
</dbReference>
<comment type="catalytic activity">
    <reaction evidence="5">
        <text>L-glutamate + NADP(+) + H2O = 2-oxoglutarate + NH4(+) + NADPH + H(+)</text>
        <dbReference type="Rhea" id="RHEA:11612"/>
        <dbReference type="ChEBI" id="CHEBI:15377"/>
        <dbReference type="ChEBI" id="CHEBI:15378"/>
        <dbReference type="ChEBI" id="CHEBI:16810"/>
        <dbReference type="ChEBI" id="CHEBI:28938"/>
        <dbReference type="ChEBI" id="CHEBI:29985"/>
        <dbReference type="ChEBI" id="CHEBI:57783"/>
        <dbReference type="ChEBI" id="CHEBI:58349"/>
        <dbReference type="EC" id="1.4.1.4"/>
    </reaction>
</comment>
<name>A0ABP8V6F4_9GAMM</name>
<dbReference type="InterPro" id="IPR014362">
    <property type="entry name" value="Glu_DH"/>
</dbReference>
<evidence type="ECO:0000259" key="8">
    <source>
        <dbReference type="SMART" id="SM00839"/>
    </source>
</evidence>
<evidence type="ECO:0000256" key="5">
    <source>
        <dbReference type="ARBA" id="ARBA00048584"/>
    </source>
</evidence>
<comment type="caution">
    <text evidence="9">The sequence shown here is derived from an EMBL/GenBank/DDBJ whole genome shotgun (WGS) entry which is preliminary data.</text>
</comment>
<dbReference type="InterPro" id="IPR033922">
    <property type="entry name" value="NAD_bind_Glu_DH"/>
</dbReference>
<keyword evidence="10" id="KW-1185">Reference proteome</keyword>
<dbReference type="InterPro" id="IPR033524">
    <property type="entry name" value="Glu/Leu/Phe/Val_DH_AS"/>
</dbReference>
<comment type="subunit">
    <text evidence="3">Homohexamer.</text>
</comment>
<evidence type="ECO:0000256" key="3">
    <source>
        <dbReference type="ARBA" id="ARBA00011643"/>
    </source>
</evidence>
<comment type="function">
    <text evidence="1">Catalyzes the reversible oxidative deamination of glutamate to alpha-ketoglutarate and ammonia.</text>
</comment>
<evidence type="ECO:0000256" key="4">
    <source>
        <dbReference type="ARBA" id="ARBA00023002"/>
    </source>
</evidence>
<dbReference type="Gene3D" id="1.10.285.10">
    <property type="entry name" value="Glutamate Dehydrogenase, chain A, domain 3"/>
    <property type="match status" value="2"/>
</dbReference>
<organism evidence="9 10">
    <name type="scientific">Kistimonas scapharcae</name>
    <dbReference type="NCBI Taxonomy" id="1036133"/>
    <lineage>
        <taxon>Bacteria</taxon>
        <taxon>Pseudomonadati</taxon>
        <taxon>Pseudomonadota</taxon>
        <taxon>Gammaproteobacteria</taxon>
        <taxon>Oceanospirillales</taxon>
        <taxon>Endozoicomonadaceae</taxon>
        <taxon>Kistimonas</taxon>
    </lineage>
</organism>
<dbReference type="SUPFAM" id="SSF53223">
    <property type="entry name" value="Aminoacid dehydrogenase-like, N-terminal domain"/>
    <property type="match status" value="1"/>
</dbReference>
<evidence type="ECO:0000256" key="1">
    <source>
        <dbReference type="ARBA" id="ARBA00003868"/>
    </source>
</evidence>
<dbReference type="PROSITE" id="PS00074">
    <property type="entry name" value="GLFV_DEHYDROGENASE"/>
    <property type="match status" value="1"/>
</dbReference>
<dbReference type="InterPro" id="IPR006095">
    <property type="entry name" value="Glu/Leu/Phe/Val/Trp_DH"/>
</dbReference>
<dbReference type="InterPro" id="IPR050724">
    <property type="entry name" value="Glu_Leu_Phe_Val_DH"/>
</dbReference>
<protein>
    <recommendedName>
        <fullName evidence="6">Glutamate dehydrogenase</fullName>
    </recommendedName>
</protein>
<sequence>MDIERMSTEEVLEGFMAGFARRNPGEDDFYQAVHELATDVLPFMKANSRYRRMDLLERLTEPDRIITFRVNWVDDDHNVRTNRGYRVQHCNCIGPYKGGIRFHKDVTLDTLKFLAFEQTFKNSLTGLPMGGAKGGSDFNPKGKSDLEVMNFCQAFMTHLYRYIGPHTDIPAGDIGVGSREVSYLFGQFKRLTNELTPVLTGKDLAVGGSLIRPEATGYGAVYMAENMLDVKGERLDGKTAIVSGSGNVAIYAAEKLLQKGAKVLTLSDSSGYILDKQGITPEKLEWIKALKFERRGRIEEYADEFSGVEYHADKRPWEVSAELAFPCATQNEIDESDARDLVSNGCRLVAEGANMPTREAGVKVFHEAGVMFGPAKAANAGGVAVSGLEMSQNSMRLSWSREEVDSRLQTIMKDIHARMLQYGRDGDTINYQRGANIAGYVKVADAMIALGVI</sequence>
<dbReference type="InterPro" id="IPR046346">
    <property type="entry name" value="Aminoacid_DH-like_N_sf"/>
</dbReference>
<evidence type="ECO:0000313" key="10">
    <source>
        <dbReference type="Proteomes" id="UP001500604"/>
    </source>
</evidence>